<feature type="region of interest" description="Disordered" evidence="5">
    <location>
        <begin position="986"/>
        <end position="1013"/>
    </location>
</feature>
<organism evidence="8 9">
    <name type="scientific">Colobus angolensis palliatus</name>
    <name type="common">Peters' Angolan colobus</name>
    <dbReference type="NCBI Taxonomy" id="336983"/>
    <lineage>
        <taxon>Eukaryota</taxon>
        <taxon>Metazoa</taxon>
        <taxon>Chordata</taxon>
        <taxon>Craniata</taxon>
        <taxon>Vertebrata</taxon>
        <taxon>Euteleostomi</taxon>
        <taxon>Mammalia</taxon>
        <taxon>Eutheria</taxon>
        <taxon>Euarchontoglires</taxon>
        <taxon>Primates</taxon>
        <taxon>Haplorrhini</taxon>
        <taxon>Catarrhini</taxon>
        <taxon>Cercopithecidae</taxon>
        <taxon>Colobinae</taxon>
        <taxon>Colobus</taxon>
    </lineage>
</organism>
<dbReference type="GO" id="GO:0005829">
    <property type="term" value="C:cytosol"/>
    <property type="evidence" value="ECO:0007669"/>
    <property type="project" value="TreeGrafter"/>
</dbReference>
<dbReference type="FunFam" id="2.20.70.10:FF:000027">
    <property type="entry name" value="pleckstrin homology domain-containing family A member 5 isoform X1"/>
    <property type="match status" value="1"/>
</dbReference>
<feature type="domain" description="WW" evidence="7">
    <location>
        <begin position="10"/>
        <end position="43"/>
    </location>
</feature>
<dbReference type="Gene3D" id="2.30.29.30">
    <property type="entry name" value="Pleckstrin-homology domain (PH domain)/Phosphotyrosine-binding domain (PTB)"/>
    <property type="match status" value="1"/>
</dbReference>
<dbReference type="OMA" id="NGAHTPD"/>
<dbReference type="InterPro" id="IPR057971">
    <property type="entry name" value="PKHA4-7_TBCA"/>
</dbReference>
<dbReference type="Gene3D" id="2.20.70.10">
    <property type="match status" value="2"/>
</dbReference>
<protein>
    <recommendedName>
        <fullName evidence="10">Pleckstrin homology domain containing A5</fullName>
    </recommendedName>
</protein>
<dbReference type="GeneID" id="105520848"/>
<dbReference type="Proteomes" id="UP000233080">
    <property type="component" value="Unassembled WGS sequence"/>
</dbReference>
<name>A0A2K5JYF0_COLAP</name>
<feature type="compositionally biased region" description="Basic and acidic residues" evidence="5">
    <location>
        <begin position="1107"/>
        <end position="1121"/>
    </location>
</feature>
<reference evidence="8" key="1">
    <citation type="submission" date="2025-08" db="UniProtKB">
        <authorList>
            <consortium name="Ensembl"/>
        </authorList>
    </citation>
    <scope>IDENTIFICATION</scope>
</reference>
<evidence type="ECO:0000256" key="4">
    <source>
        <dbReference type="ARBA" id="ARBA00022737"/>
    </source>
</evidence>
<reference evidence="8" key="2">
    <citation type="submission" date="2025-09" db="UniProtKB">
        <authorList>
            <consortium name="Ensembl"/>
        </authorList>
    </citation>
    <scope>IDENTIFICATION</scope>
</reference>
<feature type="compositionally biased region" description="Polar residues" evidence="5">
    <location>
        <begin position="1130"/>
        <end position="1145"/>
    </location>
</feature>
<dbReference type="InterPro" id="IPR001202">
    <property type="entry name" value="WW_dom"/>
</dbReference>
<dbReference type="PANTHER" id="PTHR12752:SF3">
    <property type="entry name" value="PLECKSTRIN HOMOLOGY DOMAIN-CONTAINING FAMILY A MEMBER 5"/>
    <property type="match status" value="1"/>
</dbReference>
<dbReference type="FunFam" id="2.30.29.30:FF:000083">
    <property type="entry name" value="Pleckstrin homology domain-containing family A member 5"/>
    <property type="match status" value="1"/>
</dbReference>
<dbReference type="PROSITE" id="PS50003">
    <property type="entry name" value="PH_DOMAIN"/>
    <property type="match status" value="1"/>
</dbReference>
<dbReference type="RefSeq" id="XP_011810221.1">
    <property type="nucleotide sequence ID" value="XM_011954831.1"/>
</dbReference>
<dbReference type="SMART" id="SM00456">
    <property type="entry name" value="WW"/>
    <property type="match status" value="2"/>
</dbReference>
<feature type="region of interest" description="Disordered" evidence="5">
    <location>
        <begin position="140"/>
        <end position="163"/>
    </location>
</feature>
<dbReference type="InterPro" id="IPR040392">
    <property type="entry name" value="PKHA4-7_PH"/>
</dbReference>
<feature type="compositionally biased region" description="Polar residues" evidence="5">
    <location>
        <begin position="988"/>
        <end position="1007"/>
    </location>
</feature>
<dbReference type="Ensembl" id="ENSCANT00000057106.1">
    <property type="protein sequence ID" value="ENSCANP00000033879.1"/>
    <property type="gene ID" value="ENSCANG00000040551.1"/>
</dbReference>
<dbReference type="Pfam" id="PF25541">
    <property type="entry name" value="TBCA_PH"/>
    <property type="match status" value="1"/>
</dbReference>
<feature type="compositionally biased region" description="Low complexity" evidence="5">
    <location>
        <begin position="1148"/>
        <end position="1165"/>
    </location>
</feature>
<dbReference type="PROSITE" id="PS01159">
    <property type="entry name" value="WW_DOMAIN_1"/>
    <property type="match status" value="1"/>
</dbReference>
<dbReference type="CTD" id="54477"/>
<evidence type="ECO:0008006" key="10">
    <source>
        <dbReference type="Google" id="ProtNLM"/>
    </source>
</evidence>
<dbReference type="SMART" id="SM00233">
    <property type="entry name" value="PH"/>
    <property type="match status" value="1"/>
</dbReference>
<proteinExistence type="predicted"/>
<feature type="compositionally biased region" description="Basic residues" evidence="5">
    <location>
        <begin position="147"/>
        <end position="156"/>
    </location>
</feature>
<dbReference type="GO" id="GO:0010314">
    <property type="term" value="F:phosphatidylinositol-5-phosphate binding"/>
    <property type="evidence" value="ECO:0007669"/>
    <property type="project" value="TreeGrafter"/>
</dbReference>
<accession>A0A2K5JYF0</accession>
<evidence type="ECO:0000256" key="3">
    <source>
        <dbReference type="ARBA" id="ARBA00022553"/>
    </source>
</evidence>
<dbReference type="SUPFAM" id="SSF51045">
    <property type="entry name" value="WW domain"/>
    <property type="match status" value="2"/>
</dbReference>
<keyword evidence="2" id="KW-0963">Cytoplasm</keyword>
<dbReference type="InterPro" id="IPR036020">
    <property type="entry name" value="WW_dom_sf"/>
</dbReference>
<dbReference type="SUPFAM" id="SSF50729">
    <property type="entry name" value="PH domain-like"/>
    <property type="match status" value="1"/>
</dbReference>
<dbReference type="Pfam" id="PF00169">
    <property type="entry name" value="PH"/>
    <property type="match status" value="1"/>
</dbReference>
<feature type="region of interest" description="Disordered" evidence="5">
    <location>
        <begin position="459"/>
        <end position="479"/>
    </location>
</feature>
<dbReference type="CDD" id="cd00201">
    <property type="entry name" value="WW"/>
    <property type="match status" value="1"/>
</dbReference>
<keyword evidence="3" id="KW-0597">Phosphoprotein</keyword>
<dbReference type="Pfam" id="PF00397">
    <property type="entry name" value="WW"/>
    <property type="match status" value="1"/>
</dbReference>
<dbReference type="AlphaFoldDB" id="A0A2K5JYF0"/>
<dbReference type="PROSITE" id="PS50020">
    <property type="entry name" value="WW_DOMAIN_2"/>
    <property type="match status" value="2"/>
</dbReference>
<evidence type="ECO:0000256" key="2">
    <source>
        <dbReference type="ARBA" id="ARBA00022490"/>
    </source>
</evidence>
<evidence type="ECO:0000256" key="1">
    <source>
        <dbReference type="ARBA" id="ARBA00004496"/>
    </source>
</evidence>
<evidence type="ECO:0000259" key="7">
    <source>
        <dbReference type="PROSITE" id="PS50020"/>
    </source>
</evidence>
<evidence type="ECO:0000259" key="6">
    <source>
        <dbReference type="PROSITE" id="PS50003"/>
    </source>
</evidence>
<dbReference type="GO" id="GO:0070273">
    <property type="term" value="F:phosphatidylinositol-4-phosphate binding"/>
    <property type="evidence" value="ECO:0007669"/>
    <property type="project" value="TreeGrafter"/>
</dbReference>
<evidence type="ECO:0000313" key="9">
    <source>
        <dbReference type="Proteomes" id="UP000233080"/>
    </source>
</evidence>
<feature type="domain" description="PH" evidence="6">
    <location>
        <begin position="169"/>
        <end position="268"/>
    </location>
</feature>
<feature type="compositionally biased region" description="Polar residues" evidence="5">
    <location>
        <begin position="1096"/>
        <end position="1106"/>
    </location>
</feature>
<feature type="domain" description="WW" evidence="7">
    <location>
        <begin position="56"/>
        <end position="89"/>
    </location>
</feature>
<dbReference type="InterPro" id="IPR011993">
    <property type="entry name" value="PH-like_dom_sf"/>
</dbReference>
<keyword evidence="4" id="KW-0677">Repeat</keyword>
<keyword evidence="9" id="KW-1185">Reference proteome</keyword>
<feature type="region of interest" description="Disordered" evidence="5">
    <location>
        <begin position="1084"/>
        <end position="1176"/>
    </location>
</feature>
<evidence type="ECO:0000256" key="5">
    <source>
        <dbReference type="SAM" id="MobiDB-lite"/>
    </source>
</evidence>
<sequence length="1176" mass="134486">MAADLNLEWISLPRSWTYGITRGGRVFFINEEAKSTTWLHPVTGEAVVTGHRRQSTDLPTGWEEAYTFEGARYYINHNERKVTCKHPVTGQPSQDNCIFVVNEQTVATMTSEEKKERPISMINEASNYNVTSDYAVHPMSPVGRTSRASKKVHNFGKRSNSIKRNPNAPVVRRGWLYKQDSTGMKLWKKRWFVLSDLCLFYYRDEKEEGILGSILLPSFQIALLTSEDHINRKYAFKAAHPNMRTYYFCTDTGKEMELWMKAMLDAALVQTEPVKRVDKITSENAPTKESNNIPNHRVLIKPEIQNNQKNKEMSKIEEKKALEAEKYGFQKDGQDRPLTKINSVKLNSLPSEYESGSACPAQTAHYRPVNLNSSENKIVNVSLADLRGGNRPSTGPLYTEADRVIQRTNSMQQLEQWIKIQKGRGHEEETRGVISYQTLPRNMPSHRAQIMARYPEGYRTLPRNSKTRPESICSVAPSTHDKTLGLGAEEKRRSMRDDTMWQLYEWQQRQFYNKQSTLPRHSTLSSPKTMVNISDQTMHSIPTSPSHGSIAAYQGYSPQRTYRSEVSSPIQRGDVTIDRRHRAHHPKHVYVPDRRSVPAGLTLQSVSPQSLQGKTPEELTLLLIKLRRQQAELSSIREHTLAQLMQLKLEAHSPKNEILSHHLQRNTIYLDHQLSQDEGRGTLYKYRPEEVDIDAKLSRLCEQDKVVHALEEKLQQLHKEKYTLEQALLSASQEIEMHADNPAAIQTVVLQRDDLQNGLLSTCRELSRATAELERAWREYDKLEYDVTVTRNQMQEQLDHLGEVQTESAGIQRAQIQKELWRIQDVMEGLSKHKQQRGTTEIGMVGSKPFSTVKYKSEGPDYRLYKSEPELTTVAEVDESNGEEKSEPVSEIETSVVKGSHFPVGVVPPRTKSPTPESSTIASYVTLRKTKKMMDLRTERPRSAVEQLCLAESTRPRMTVEEQMERIRRHQQACLREKKKGLNVIGASDQSPLQSPSNLRDNPFRTTQTRRKDDNVKELDIVIRENDVKPDRETPTAEIVQLKETEPQNVDFSKELKKTENISYEMLFEPEPNGVNSVEMMDKERNKEKMPEDVTLSPQDETQTTNHKPEEHPEENTKNSVDEQEETVISYESTPEVSRGNQTMAVKSLSPSPESSASSVPSTQPQLTEGSHFMCV</sequence>
<evidence type="ECO:0000313" key="8">
    <source>
        <dbReference type="Ensembl" id="ENSCANP00000033879.1"/>
    </source>
</evidence>
<dbReference type="GO" id="GO:0032266">
    <property type="term" value="F:phosphatidylinositol-3-phosphate binding"/>
    <property type="evidence" value="ECO:0007669"/>
    <property type="project" value="TreeGrafter"/>
</dbReference>
<dbReference type="InterPro" id="IPR001849">
    <property type="entry name" value="PH_domain"/>
</dbReference>
<dbReference type="CDD" id="cd13248">
    <property type="entry name" value="PH_PEPP1_2_3"/>
    <property type="match status" value="1"/>
</dbReference>
<dbReference type="PANTHER" id="PTHR12752">
    <property type="entry name" value="PHOSPHOINOSITOL 3-PHOSPHATE-BINDING PROTEIN"/>
    <property type="match status" value="1"/>
</dbReference>
<comment type="subcellular location">
    <subcellularLocation>
        <location evidence="1">Cytoplasm</location>
    </subcellularLocation>
</comment>
<dbReference type="GO" id="GO:0080025">
    <property type="term" value="F:phosphatidylinositol-3,5-bisphosphate binding"/>
    <property type="evidence" value="ECO:0007669"/>
    <property type="project" value="TreeGrafter"/>
</dbReference>